<protein>
    <submittedName>
        <fullName evidence="1">Uncharacterized protein</fullName>
    </submittedName>
</protein>
<accession>A0A2P2NM76</accession>
<sequence>MIRINLGCTFNYNIAVSFYYYY</sequence>
<evidence type="ECO:0000313" key="1">
    <source>
        <dbReference type="EMBL" id="MBX43563.1"/>
    </source>
</evidence>
<reference evidence="1" key="1">
    <citation type="submission" date="2018-02" db="EMBL/GenBank/DDBJ databases">
        <title>Rhizophora mucronata_Transcriptome.</title>
        <authorList>
            <person name="Meera S.P."/>
            <person name="Sreeshan A."/>
            <person name="Augustine A."/>
        </authorList>
    </citation>
    <scope>NUCLEOTIDE SEQUENCE</scope>
    <source>
        <tissue evidence="1">Leaf</tissue>
    </source>
</reference>
<name>A0A2P2NM76_RHIMU</name>
<dbReference type="EMBL" id="GGEC01063079">
    <property type="protein sequence ID" value="MBX43563.1"/>
    <property type="molecule type" value="Transcribed_RNA"/>
</dbReference>
<proteinExistence type="predicted"/>
<dbReference type="AlphaFoldDB" id="A0A2P2NM76"/>
<organism evidence="1">
    <name type="scientific">Rhizophora mucronata</name>
    <name type="common">Asiatic mangrove</name>
    <dbReference type="NCBI Taxonomy" id="61149"/>
    <lineage>
        <taxon>Eukaryota</taxon>
        <taxon>Viridiplantae</taxon>
        <taxon>Streptophyta</taxon>
        <taxon>Embryophyta</taxon>
        <taxon>Tracheophyta</taxon>
        <taxon>Spermatophyta</taxon>
        <taxon>Magnoliopsida</taxon>
        <taxon>eudicotyledons</taxon>
        <taxon>Gunneridae</taxon>
        <taxon>Pentapetalae</taxon>
        <taxon>rosids</taxon>
        <taxon>fabids</taxon>
        <taxon>Malpighiales</taxon>
        <taxon>Rhizophoraceae</taxon>
        <taxon>Rhizophora</taxon>
    </lineage>
</organism>